<gene>
    <name evidence="7" type="ORF">BXY53_2310</name>
</gene>
<keyword evidence="4 6" id="KW-1133">Transmembrane helix</keyword>
<comment type="subcellular location">
    <subcellularLocation>
        <location evidence="1">Membrane</location>
        <topology evidence="1">Multi-pass membrane protein</topology>
    </subcellularLocation>
</comment>
<dbReference type="GO" id="GO:0035673">
    <property type="term" value="F:oligopeptide transmembrane transporter activity"/>
    <property type="evidence" value="ECO:0007669"/>
    <property type="project" value="InterPro"/>
</dbReference>
<feature type="transmembrane region" description="Helical" evidence="6">
    <location>
        <begin position="325"/>
        <end position="342"/>
    </location>
</feature>
<feature type="transmembrane region" description="Helical" evidence="6">
    <location>
        <begin position="571"/>
        <end position="594"/>
    </location>
</feature>
<dbReference type="RefSeq" id="WP_119062101.1">
    <property type="nucleotide sequence ID" value="NZ_QXDF01000002.1"/>
</dbReference>
<feature type="transmembrane region" description="Helical" evidence="6">
    <location>
        <begin position="536"/>
        <end position="559"/>
    </location>
</feature>
<feature type="transmembrane region" description="Helical" evidence="6">
    <location>
        <begin position="348"/>
        <end position="371"/>
    </location>
</feature>
<evidence type="ECO:0000313" key="8">
    <source>
        <dbReference type="Proteomes" id="UP000266273"/>
    </source>
</evidence>
<feature type="transmembrane region" description="Helical" evidence="6">
    <location>
        <begin position="108"/>
        <end position="130"/>
    </location>
</feature>
<keyword evidence="2" id="KW-0813">Transport</keyword>
<sequence>MPADAPHARQPELTLRAILTGMAIGAVLTPCNVYSGLKIGWAFNMSVAAGLVAYALWNVAGRAAGGRCIGLLENNINQTSASSAASIVSSGLAAPIPALTLLTGQELAWQALAIWLFVVSLLGVVVAAGLRNQMLMRENLSFPSGVVTAEAMQEIHAGGREAMQRLRVMIYAGAVAAGLKFINDFIAAIPKLAPPINIPFARVAEGARQGEGVSCSNLGLALDPSLLMVGFGAIAGLRVGLSVLLGAAVAWAVLAPVALSQGWASAGESADAPWFGSLVEWLLWPGATLMTVSALISVGISVVRMRLRRAKEQQPAMTIAEQGRIMPRAVVAGFLVVLLLSVSAQTQYFAITILEAIAAILLSYVLAVVAARVSGETGITPIGALGKVTQFTFALISPGNIAANLMSANVTGGAAGQAADMLHDLRTGQIIGATPGFQVIAQVFGVLTGSLAGAAAYLLLIPDPQAQLLTPEWPAPAVATWKAVAEVLMGGLSALPPGAPAAMALAALAAVALALAERFLPPFVAKWVPSAPAMGLAFVIPAWNSISLFLGAVAGALLLRLFSDLARRRIIVIAAGLVVGESLMGVVSALSTIAD</sequence>
<feature type="transmembrane region" description="Helical" evidence="6">
    <location>
        <begin position="439"/>
        <end position="461"/>
    </location>
</feature>
<evidence type="ECO:0000256" key="2">
    <source>
        <dbReference type="ARBA" id="ARBA00022448"/>
    </source>
</evidence>
<evidence type="ECO:0000256" key="3">
    <source>
        <dbReference type="ARBA" id="ARBA00022692"/>
    </source>
</evidence>
<keyword evidence="5 6" id="KW-0472">Membrane</keyword>
<keyword evidence="8" id="KW-1185">Reference proteome</keyword>
<evidence type="ECO:0000256" key="1">
    <source>
        <dbReference type="ARBA" id="ARBA00004141"/>
    </source>
</evidence>
<dbReference type="EMBL" id="QXDF01000002">
    <property type="protein sequence ID" value="RIA47743.1"/>
    <property type="molecule type" value="Genomic_DNA"/>
</dbReference>
<dbReference type="GO" id="GO:0016020">
    <property type="term" value="C:membrane"/>
    <property type="evidence" value="ECO:0007669"/>
    <property type="project" value="UniProtKB-SubCell"/>
</dbReference>
<protein>
    <submittedName>
        <fullName evidence="7">Putative OPT family oligopeptide transporter</fullName>
    </submittedName>
</protein>
<evidence type="ECO:0000313" key="7">
    <source>
        <dbReference type="EMBL" id="RIA47743.1"/>
    </source>
</evidence>
<feature type="transmembrane region" description="Helical" evidence="6">
    <location>
        <begin position="41"/>
        <end position="60"/>
    </location>
</feature>
<comment type="caution">
    <text evidence="7">The sequence shown here is derived from an EMBL/GenBank/DDBJ whole genome shotgun (WGS) entry which is preliminary data.</text>
</comment>
<feature type="transmembrane region" description="Helical" evidence="6">
    <location>
        <begin position="81"/>
        <end position="102"/>
    </location>
</feature>
<dbReference type="PANTHER" id="PTHR31645">
    <property type="entry name" value="OLIGOPEPTIDE TRANSPORTER YGL114W-RELATED"/>
    <property type="match status" value="1"/>
</dbReference>
<dbReference type="Proteomes" id="UP000266273">
    <property type="component" value="Unassembled WGS sequence"/>
</dbReference>
<name>A0A397PGX7_9HYPH</name>
<evidence type="ECO:0000256" key="6">
    <source>
        <dbReference type="SAM" id="Phobius"/>
    </source>
</evidence>
<keyword evidence="3 6" id="KW-0812">Transmembrane</keyword>
<proteinExistence type="predicted"/>
<feature type="transmembrane region" description="Helical" evidence="6">
    <location>
        <begin position="281"/>
        <end position="304"/>
    </location>
</feature>
<dbReference type="AlphaFoldDB" id="A0A397PGX7"/>
<dbReference type="InterPro" id="IPR004813">
    <property type="entry name" value="OPT"/>
</dbReference>
<dbReference type="Pfam" id="PF03169">
    <property type="entry name" value="OPT"/>
    <property type="match status" value="1"/>
</dbReference>
<reference evidence="7 8" key="1">
    <citation type="submission" date="2018-08" db="EMBL/GenBank/DDBJ databases">
        <title>Genomic Encyclopedia of Archaeal and Bacterial Type Strains, Phase II (KMG-II): from individual species to whole genera.</title>
        <authorList>
            <person name="Goeker M."/>
        </authorList>
    </citation>
    <scope>NUCLEOTIDE SEQUENCE [LARGE SCALE GENOMIC DNA]</scope>
    <source>
        <strain evidence="7 8">DSM 5002</strain>
    </source>
</reference>
<dbReference type="OrthoDB" id="9809340at2"/>
<organism evidence="7 8">
    <name type="scientific">Dichotomicrobium thermohalophilum</name>
    <dbReference type="NCBI Taxonomy" id="933063"/>
    <lineage>
        <taxon>Bacteria</taxon>
        <taxon>Pseudomonadati</taxon>
        <taxon>Pseudomonadota</taxon>
        <taxon>Alphaproteobacteria</taxon>
        <taxon>Hyphomicrobiales</taxon>
        <taxon>Hyphomicrobiaceae</taxon>
        <taxon>Dichotomicrobium</taxon>
    </lineage>
</organism>
<accession>A0A397PGX7</accession>
<evidence type="ECO:0000256" key="4">
    <source>
        <dbReference type="ARBA" id="ARBA00022989"/>
    </source>
</evidence>
<dbReference type="PANTHER" id="PTHR31645:SF0">
    <property type="entry name" value="OLIGOPEPTIDE TRANSPORTER YGL114W-RELATED"/>
    <property type="match status" value="1"/>
</dbReference>
<feature type="transmembrane region" description="Helical" evidence="6">
    <location>
        <begin position="499"/>
        <end position="516"/>
    </location>
</feature>
<feature type="transmembrane region" description="Helical" evidence="6">
    <location>
        <begin position="17"/>
        <end position="35"/>
    </location>
</feature>
<evidence type="ECO:0000256" key="5">
    <source>
        <dbReference type="ARBA" id="ARBA00023136"/>
    </source>
</evidence>
<feature type="transmembrane region" description="Helical" evidence="6">
    <location>
        <begin position="226"/>
        <end position="254"/>
    </location>
</feature>
<dbReference type="InterPro" id="IPR045035">
    <property type="entry name" value="YSL-like"/>
</dbReference>